<dbReference type="GO" id="GO:0034314">
    <property type="term" value="P:Arp2/3 complex-mediated actin nucleation"/>
    <property type="evidence" value="ECO:0007669"/>
    <property type="project" value="InterPro"/>
</dbReference>
<evidence type="ECO:0000313" key="8">
    <source>
        <dbReference type="Ensembl" id="ENSSDAP00000013056.1"/>
    </source>
</evidence>
<keyword evidence="4" id="KW-0853">WD repeat</keyword>
<evidence type="ECO:0000313" key="9">
    <source>
        <dbReference type="Proteomes" id="UP000694422"/>
    </source>
</evidence>
<evidence type="ECO:0000256" key="7">
    <source>
        <dbReference type="ARBA" id="ARBA00023242"/>
    </source>
</evidence>
<dbReference type="GO" id="GO:0005737">
    <property type="term" value="C:cytoplasm"/>
    <property type="evidence" value="ECO:0007669"/>
    <property type="project" value="UniProtKB-SubCell"/>
</dbReference>
<evidence type="ECO:0000256" key="3">
    <source>
        <dbReference type="ARBA" id="ARBA00022490"/>
    </source>
</evidence>
<evidence type="ECO:0000256" key="2">
    <source>
        <dbReference type="ARBA" id="ARBA00004496"/>
    </source>
</evidence>
<dbReference type="InterPro" id="IPR017383">
    <property type="entry name" value="ARPC1"/>
</dbReference>
<evidence type="ECO:0000256" key="4">
    <source>
        <dbReference type="ARBA" id="ARBA00022574"/>
    </source>
</evidence>
<dbReference type="InterPro" id="IPR015943">
    <property type="entry name" value="WD40/YVTN_repeat-like_dom_sf"/>
</dbReference>
<dbReference type="GO" id="GO:0005885">
    <property type="term" value="C:Arp2/3 protein complex"/>
    <property type="evidence" value="ECO:0007669"/>
    <property type="project" value="InterPro"/>
</dbReference>
<accession>A0A8C9PR83</accession>
<evidence type="ECO:0000256" key="6">
    <source>
        <dbReference type="ARBA" id="ARBA00023212"/>
    </source>
</evidence>
<keyword evidence="5" id="KW-0677">Repeat</keyword>
<dbReference type="AlphaFoldDB" id="A0A8C9PR83"/>
<evidence type="ECO:0000256" key="1">
    <source>
        <dbReference type="ARBA" id="ARBA00004123"/>
    </source>
</evidence>
<dbReference type="GO" id="GO:0005634">
    <property type="term" value="C:nucleus"/>
    <property type="evidence" value="ECO:0007669"/>
    <property type="project" value="UniProtKB-SubCell"/>
</dbReference>
<proteinExistence type="predicted"/>
<evidence type="ECO:0000256" key="5">
    <source>
        <dbReference type="ARBA" id="ARBA00022737"/>
    </source>
</evidence>
<comment type="subcellular location">
    <subcellularLocation>
        <location evidence="2">Cytoplasm</location>
    </subcellularLocation>
    <subcellularLocation>
        <location evidence="1">Nucleus</location>
    </subcellularLocation>
</comment>
<dbReference type="PANTHER" id="PTHR10709:SF11">
    <property type="entry name" value="ACTIN-RELATED PROTEIN 2_3 COMPLEX SUBUNIT 1A"/>
    <property type="match status" value="1"/>
</dbReference>
<keyword evidence="7" id="KW-0539">Nucleus</keyword>
<dbReference type="Proteomes" id="UP000694422">
    <property type="component" value="Unplaced"/>
</dbReference>
<dbReference type="GO" id="GO:0051015">
    <property type="term" value="F:actin filament binding"/>
    <property type="evidence" value="ECO:0007669"/>
    <property type="project" value="TreeGrafter"/>
</dbReference>
<name>A0A8C9PR83_SPEDA</name>
<keyword evidence="9" id="KW-1185">Reference proteome</keyword>
<dbReference type="Ensembl" id="ENSSDAT00000014780.1">
    <property type="protein sequence ID" value="ENSSDAP00000013056.1"/>
    <property type="gene ID" value="ENSSDAG00000011760.1"/>
</dbReference>
<protein>
    <submittedName>
        <fullName evidence="8">Uncharacterized protein</fullName>
    </submittedName>
</protein>
<keyword evidence="3" id="KW-0963">Cytoplasm</keyword>
<sequence>MVSTLKTEFLSLLSVSFVSENGVVAAGHDCRPMLLNSDDRGCLTIVSKLDIPKQSIRRDMSAMDRFRNMDKRATTEDRNIALETLHQSSITQVSVYEVDKQDCRKFCTIGIDGAMTTWDEGLVITNFPKFCLPNKLFHLTLIFQ</sequence>
<reference evidence="8" key="1">
    <citation type="submission" date="2025-08" db="UniProtKB">
        <authorList>
            <consortium name="Ensembl"/>
        </authorList>
    </citation>
    <scope>IDENTIFICATION</scope>
</reference>
<keyword evidence="6" id="KW-0206">Cytoskeleton</keyword>
<reference evidence="8" key="2">
    <citation type="submission" date="2025-09" db="UniProtKB">
        <authorList>
            <consortium name="Ensembl"/>
        </authorList>
    </citation>
    <scope>IDENTIFICATION</scope>
</reference>
<dbReference type="Gene3D" id="2.130.10.10">
    <property type="entry name" value="YVTN repeat-like/Quinoprotein amine dehydrogenase"/>
    <property type="match status" value="1"/>
</dbReference>
<dbReference type="PANTHER" id="PTHR10709">
    <property type="entry name" value="ACTIN-RELATED PROTEIN 2/3 COMPLEX SUBUNIT 1"/>
    <property type="match status" value="1"/>
</dbReference>
<organism evidence="8 9">
    <name type="scientific">Spermophilus dauricus</name>
    <name type="common">Daurian ground squirrel</name>
    <dbReference type="NCBI Taxonomy" id="99837"/>
    <lineage>
        <taxon>Eukaryota</taxon>
        <taxon>Metazoa</taxon>
        <taxon>Chordata</taxon>
        <taxon>Craniata</taxon>
        <taxon>Vertebrata</taxon>
        <taxon>Euteleostomi</taxon>
        <taxon>Mammalia</taxon>
        <taxon>Eutheria</taxon>
        <taxon>Euarchontoglires</taxon>
        <taxon>Glires</taxon>
        <taxon>Rodentia</taxon>
        <taxon>Sciuromorpha</taxon>
        <taxon>Sciuridae</taxon>
        <taxon>Xerinae</taxon>
        <taxon>Marmotini</taxon>
        <taxon>Spermophilus</taxon>
    </lineage>
</organism>